<dbReference type="Proteomes" id="UP000473325">
    <property type="component" value="Unassembled WGS sequence"/>
</dbReference>
<evidence type="ECO:0000313" key="11">
    <source>
        <dbReference type="Proteomes" id="UP000473325"/>
    </source>
</evidence>
<organism evidence="10 11">
    <name type="scientific">Nocardioides flavescens</name>
    <dbReference type="NCBI Taxonomy" id="2691959"/>
    <lineage>
        <taxon>Bacteria</taxon>
        <taxon>Bacillati</taxon>
        <taxon>Actinomycetota</taxon>
        <taxon>Actinomycetes</taxon>
        <taxon>Propionibacteriales</taxon>
        <taxon>Nocardioidaceae</taxon>
        <taxon>Nocardioides</taxon>
    </lineage>
</organism>
<reference evidence="10 11" key="1">
    <citation type="submission" date="2019-12" db="EMBL/GenBank/DDBJ databases">
        <authorList>
            <person name="Kun Z."/>
        </authorList>
    </citation>
    <scope>NUCLEOTIDE SEQUENCE [LARGE SCALE GENOMIC DNA]</scope>
    <source>
        <strain evidence="10 11">YIM 123512</strain>
    </source>
</reference>
<feature type="transmembrane region" description="Helical" evidence="8">
    <location>
        <begin position="223"/>
        <end position="245"/>
    </location>
</feature>
<comment type="caution">
    <text evidence="10">The sequence shown here is derived from an EMBL/GenBank/DDBJ whole genome shotgun (WGS) entry which is preliminary data.</text>
</comment>
<feature type="transmembrane region" description="Helical" evidence="8">
    <location>
        <begin position="174"/>
        <end position="198"/>
    </location>
</feature>
<evidence type="ECO:0000256" key="5">
    <source>
        <dbReference type="ARBA" id="ARBA00022692"/>
    </source>
</evidence>
<keyword evidence="6 8" id="KW-1133">Transmembrane helix</keyword>
<feature type="transmembrane region" description="Helical" evidence="8">
    <location>
        <begin position="54"/>
        <end position="81"/>
    </location>
</feature>
<evidence type="ECO:0000256" key="8">
    <source>
        <dbReference type="RuleBase" id="RU363032"/>
    </source>
</evidence>
<dbReference type="Pfam" id="PF00528">
    <property type="entry name" value="BPD_transp_1"/>
    <property type="match status" value="1"/>
</dbReference>
<dbReference type="GO" id="GO:0055085">
    <property type="term" value="P:transmembrane transport"/>
    <property type="evidence" value="ECO:0007669"/>
    <property type="project" value="InterPro"/>
</dbReference>
<dbReference type="AlphaFoldDB" id="A0A6L7EZ22"/>
<feature type="transmembrane region" description="Helical" evidence="8">
    <location>
        <begin position="121"/>
        <end position="140"/>
    </location>
</feature>
<dbReference type="Gene3D" id="1.10.3720.10">
    <property type="entry name" value="MetI-like"/>
    <property type="match status" value="1"/>
</dbReference>
<keyword evidence="7 8" id="KW-0472">Membrane</keyword>
<comment type="subcellular location">
    <subcellularLocation>
        <location evidence="1 8">Cell membrane</location>
        <topology evidence="1 8">Multi-pass membrane protein</topology>
    </subcellularLocation>
</comment>
<dbReference type="PROSITE" id="PS50928">
    <property type="entry name" value="ABC_TM1"/>
    <property type="match status" value="1"/>
</dbReference>
<evidence type="ECO:0000256" key="2">
    <source>
        <dbReference type="ARBA" id="ARBA00007069"/>
    </source>
</evidence>
<keyword evidence="5 8" id="KW-0812">Transmembrane</keyword>
<dbReference type="PANTHER" id="PTHR43848">
    <property type="entry name" value="PUTRESCINE TRANSPORT SYSTEM PERMEASE PROTEIN POTI"/>
    <property type="match status" value="1"/>
</dbReference>
<keyword evidence="11" id="KW-1185">Reference proteome</keyword>
<keyword evidence="3 8" id="KW-0813">Transport</keyword>
<dbReference type="PANTHER" id="PTHR43848:SF2">
    <property type="entry name" value="PUTRESCINE TRANSPORT SYSTEM PERMEASE PROTEIN POTI"/>
    <property type="match status" value="1"/>
</dbReference>
<feature type="transmembrane region" description="Helical" evidence="8">
    <location>
        <begin position="93"/>
        <end position="115"/>
    </location>
</feature>
<evidence type="ECO:0000256" key="4">
    <source>
        <dbReference type="ARBA" id="ARBA00022475"/>
    </source>
</evidence>
<sequence>MLWIPLLGCFAFLYLPILVVVVLSFNSGRSALNLQGLSLRWYAEVFRDGDLGHALVNTLLVATGTMVVSTVLGTMLAVGLVRHARSTALDAFAMTPAILPDLVLAIGLLSFFSWAGISLGLGTVMVAHTAFGTAFVVAVVRARLVQLDGSLEEASQDLGAGWLSTFVRVTLPSIAPAVLAGALLSFTLSVDEFVIAFFTNGPDSPTLPIEIYSRVRFGVTPEINALATLLLLVSVVAVVAGALALRRTETIDDD</sequence>
<evidence type="ECO:0000256" key="1">
    <source>
        <dbReference type="ARBA" id="ARBA00004651"/>
    </source>
</evidence>
<name>A0A6L7EZ22_9ACTN</name>
<comment type="similarity">
    <text evidence="2">Belongs to the binding-protein-dependent transport system permease family. CysTW subfamily.</text>
</comment>
<dbReference type="EMBL" id="WUEK01000009">
    <property type="protein sequence ID" value="MXG90948.1"/>
    <property type="molecule type" value="Genomic_DNA"/>
</dbReference>
<dbReference type="GO" id="GO:0005886">
    <property type="term" value="C:plasma membrane"/>
    <property type="evidence" value="ECO:0007669"/>
    <property type="project" value="UniProtKB-SubCell"/>
</dbReference>
<keyword evidence="4" id="KW-1003">Cell membrane</keyword>
<dbReference type="InterPro" id="IPR000515">
    <property type="entry name" value="MetI-like"/>
</dbReference>
<protein>
    <submittedName>
        <fullName evidence="10">ABC transporter permease subunit</fullName>
    </submittedName>
</protein>
<accession>A0A6L7EZ22</accession>
<evidence type="ECO:0000256" key="3">
    <source>
        <dbReference type="ARBA" id="ARBA00022448"/>
    </source>
</evidence>
<dbReference type="CDD" id="cd06261">
    <property type="entry name" value="TM_PBP2"/>
    <property type="match status" value="1"/>
</dbReference>
<dbReference type="SUPFAM" id="SSF161098">
    <property type="entry name" value="MetI-like"/>
    <property type="match status" value="1"/>
</dbReference>
<evidence type="ECO:0000259" key="9">
    <source>
        <dbReference type="PROSITE" id="PS50928"/>
    </source>
</evidence>
<gene>
    <name evidence="10" type="ORF">GRQ65_15470</name>
</gene>
<dbReference type="InterPro" id="IPR035906">
    <property type="entry name" value="MetI-like_sf"/>
</dbReference>
<feature type="domain" description="ABC transmembrane type-1" evidence="9">
    <location>
        <begin position="55"/>
        <end position="244"/>
    </location>
</feature>
<evidence type="ECO:0000256" key="7">
    <source>
        <dbReference type="ARBA" id="ARBA00023136"/>
    </source>
</evidence>
<dbReference type="InterPro" id="IPR051789">
    <property type="entry name" value="Bact_Polyamine_Transport"/>
</dbReference>
<evidence type="ECO:0000256" key="6">
    <source>
        <dbReference type="ARBA" id="ARBA00022989"/>
    </source>
</evidence>
<evidence type="ECO:0000313" key="10">
    <source>
        <dbReference type="EMBL" id="MXG90948.1"/>
    </source>
</evidence>
<proteinExistence type="inferred from homology"/>